<sequence length="613" mass="68461">MDTAYEMLATLDEDNDISPLFAGLASSDDTSHASIVGTDTVPAVADPALEPRVRDGIEYVGEAHRELLILYEHNTVTLDFGYRDKICAVNTRGDEMRFTAREYEQTAKTEHHQAIREREKRKYRAIRRAEAELPSLADYIHDPDALADALREWDQRIIPLVHFHGHAGPRTRDDRHPLREGEAVHQYRPLNLNQAADGGDGDVAAGGGDVAADGGATDRGAARPAVVGIPPARLAEVLDADCDAHGSPLFIKLRLDGFINRQRADAYMCDKIFKVLGDGTDIKPLLIPGEWNGTNMRYHSPIASGVAMCRAFRNYGFPVLLIDEFRTSIIHSECGSIMLYPKIVSRARLPLPVDSAGNRPRERDAPCHGLPACPNPKCFESVLVYAERNRLEREQRGDPLPNPPKSNLAKVQHNGYNKQRATKWARKKFGRLYKYRNYKLTNRVRTRNEFVVPKGCICCLVHRDFDACRSMHIIVASYRDGFDRPLVYCRSVELKKRKGKKAKGKKAKGKKAKGKKAKGKKAKGKKAKGKLIAKAPDMDVWRYVCLKCRNLDHGHGKCPPKNSSAETDQAESSKRPTDDNSATDVQAESSKRPLDDNSAEADQAESSKRRRLI</sequence>
<comment type="caution">
    <text evidence="1">The sequence shown here is derived from an EMBL/GenBank/DDBJ whole genome shotgun (WGS) entry which is preliminary data.</text>
</comment>
<dbReference type="Proteomes" id="UP001140087">
    <property type="component" value="Unassembled WGS sequence"/>
</dbReference>
<reference evidence="1" key="1">
    <citation type="submission" date="2022-07" db="EMBL/GenBank/DDBJ databases">
        <title>Phylogenomic reconstructions and comparative analyses of Kickxellomycotina fungi.</title>
        <authorList>
            <person name="Reynolds N.K."/>
            <person name="Stajich J.E."/>
            <person name="Barry K."/>
            <person name="Grigoriev I.V."/>
            <person name="Crous P."/>
            <person name="Smith M.E."/>
        </authorList>
    </citation>
    <scope>NUCLEOTIDE SEQUENCE</scope>
    <source>
        <strain evidence="1">BCRC 34780</strain>
    </source>
</reference>
<proteinExistence type="predicted"/>
<accession>A0ACC1LDG1</accession>
<organism evidence="1 2">
    <name type="scientific">Coemansia helicoidea</name>
    <dbReference type="NCBI Taxonomy" id="1286919"/>
    <lineage>
        <taxon>Eukaryota</taxon>
        <taxon>Fungi</taxon>
        <taxon>Fungi incertae sedis</taxon>
        <taxon>Zoopagomycota</taxon>
        <taxon>Kickxellomycotina</taxon>
        <taxon>Kickxellomycetes</taxon>
        <taxon>Kickxellales</taxon>
        <taxon>Kickxellaceae</taxon>
        <taxon>Coemansia</taxon>
    </lineage>
</organism>
<keyword evidence="2" id="KW-1185">Reference proteome</keyword>
<protein>
    <submittedName>
        <fullName evidence="1">Uncharacterized protein</fullName>
    </submittedName>
</protein>
<evidence type="ECO:0000313" key="1">
    <source>
        <dbReference type="EMBL" id="KAJ2805999.1"/>
    </source>
</evidence>
<evidence type="ECO:0000313" key="2">
    <source>
        <dbReference type="Proteomes" id="UP001140087"/>
    </source>
</evidence>
<dbReference type="EMBL" id="JANBUN010000190">
    <property type="protein sequence ID" value="KAJ2805999.1"/>
    <property type="molecule type" value="Genomic_DNA"/>
</dbReference>
<name>A0ACC1LDG1_9FUNG</name>
<gene>
    <name evidence="1" type="ORF">H4R21_001048</name>
</gene>